<dbReference type="SUPFAM" id="SSF48498">
    <property type="entry name" value="Tetracyclin repressor-like, C-terminal domain"/>
    <property type="match status" value="1"/>
</dbReference>
<dbReference type="PANTHER" id="PTHR30055">
    <property type="entry name" value="HTH-TYPE TRANSCRIPTIONAL REGULATOR RUTR"/>
    <property type="match status" value="1"/>
</dbReference>
<proteinExistence type="predicted"/>
<dbReference type="InterPro" id="IPR001647">
    <property type="entry name" value="HTH_TetR"/>
</dbReference>
<protein>
    <submittedName>
        <fullName evidence="7">TetR family transcriptional regulator</fullName>
    </submittedName>
</protein>
<feature type="domain" description="HTH tetR-type" evidence="6">
    <location>
        <begin position="30"/>
        <end position="89"/>
    </location>
</feature>
<evidence type="ECO:0000313" key="8">
    <source>
        <dbReference type="Proteomes" id="UP000501240"/>
    </source>
</evidence>
<keyword evidence="3" id="KW-0804">Transcription</keyword>
<dbReference type="GO" id="GO:0003700">
    <property type="term" value="F:DNA-binding transcription factor activity"/>
    <property type="evidence" value="ECO:0007669"/>
    <property type="project" value="TreeGrafter"/>
</dbReference>
<dbReference type="Gene3D" id="1.10.357.10">
    <property type="entry name" value="Tetracycline Repressor, domain 2"/>
    <property type="match status" value="1"/>
</dbReference>
<gene>
    <name evidence="7" type="ORF">ACTIVE_9142</name>
</gene>
<dbReference type="InterPro" id="IPR050109">
    <property type="entry name" value="HTH-type_TetR-like_transc_reg"/>
</dbReference>
<dbReference type="AlphaFoldDB" id="A0A7D4ACS6"/>
<evidence type="ECO:0000259" key="6">
    <source>
        <dbReference type="PROSITE" id="PS50977"/>
    </source>
</evidence>
<name>A0A7D4ACS6_ACTVE</name>
<feature type="compositionally biased region" description="Basic and acidic residues" evidence="5">
    <location>
        <begin position="17"/>
        <end position="31"/>
    </location>
</feature>
<dbReference type="PRINTS" id="PR00455">
    <property type="entry name" value="HTHTETR"/>
</dbReference>
<reference evidence="7 8" key="1">
    <citation type="submission" date="2020-05" db="EMBL/GenBank/DDBJ databases">
        <title>Actinomadura verrucosospora NRRL-B18236 (PFL_A860) Genome sequencing and assembly.</title>
        <authorList>
            <person name="Samborskyy M."/>
        </authorList>
    </citation>
    <scope>NUCLEOTIDE SEQUENCE [LARGE SCALE GENOMIC DNA]</scope>
    <source>
        <strain evidence="7 8">NRRL:B18236</strain>
    </source>
</reference>
<organism evidence="7 8">
    <name type="scientific">Actinomadura verrucosospora</name>
    <dbReference type="NCBI Taxonomy" id="46165"/>
    <lineage>
        <taxon>Bacteria</taxon>
        <taxon>Bacillati</taxon>
        <taxon>Actinomycetota</taxon>
        <taxon>Actinomycetes</taxon>
        <taxon>Streptosporangiales</taxon>
        <taxon>Thermomonosporaceae</taxon>
        <taxon>Actinomadura</taxon>
    </lineage>
</organism>
<evidence type="ECO:0000256" key="2">
    <source>
        <dbReference type="ARBA" id="ARBA00023125"/>
    </source>
</evidence>
<feature type="region of interest" description="Disordered" evidence="5">
    <location>
        <begin position="1"/>
        <end position="31"/>
    </location>
</feature>
<feature type="DNA-binding region" description="H-T-H motif" evidence="4">
    <location>
        <begin position="52"/>
        <end position="71"/>
    </location>
</feature>
<dbReference type="Pfam" id="PF21597">
    <property type="entry name" value="TetR_C_43"/>
    <property type="match status" value="1"/>
</dbReference>
<evidence type="ECO:0000256" key="1">
    <source>
        <dbReference type="ARBA" id="ARBA00023015"/>
    </source>
</evidence>
<dbReference type="InterPro" id="IPR049445">
    <property type="entry name" value="TetR_SbtR-like_C"/>
</dbReference>
<dbReference type="PANTHER" id="PTHR30055:SF234">
    <property type="entry name" value="HTH-TYPE TRANSCRIPTIONAL REGULATOR BETI"/>
    <property type="match status" value="1"/>
</dbReference>
<dbReference type="Proteomes" id="UP000501240">
    <property type="component" value="Chromosome"/>
</dbReference>
<keyword evidence="2 4" id="KW-0238">DNA-binding</keyword>
<evidence type="ECO:0000256" key="3">
    <source>
        <dbReference type="ARBA" id="ARBA00023163"/>
    </source>
</evidence>
<evidence type="ECO:0000256" key="4">
    <source>
        <dbReference type="PROSITE-ProRule" id="PRU00335"/>
    </source>
</evidence>
<keyword evidence="8" id="KW-1185">Reference proteome</keyword>
<dbReference type="SUPFAM" id="SSF46689">
    <property type="entry name" value="Homeodomain-like"/>
    <property type="match status" value="1"/>
</dbReference>
<keyword evidence="1" id="KW-0805">Transcription regulation</keyword>
<accession>A0A7D4ACS6</accession>
<sequence length="202" mass="21192">MATRAATAEDGTMTTADETRPGRPLRADARRNRERVLAAARETFAESGPDASLNEIARRAGVGPGTLYRHFPTRQALLAAVLADRVERLCAYADRLIASEPPEVALSGWLHAFLEHATGDHGLGGAALTKPPGVDFDCHTAIREAVGRVLAGAQRAGAARADVTAADLLQLVVGVALATEEAAHDPGQPGRLLALVEDALRP</sequence>
<dbReference type="EMBL" id="CP053892">
    <property type="protein sequence ID" value="QKG27487.1"/>
    <property type="molecule type" value="Genomic_DNA"/>
</dbReference>
<dbReference type="InterPro" id="IPR009057">
    <property type="entry name" value="Homeodomain-like_sf"/>
</dbReference>
<dbReference type="PROSITE" id="PS50977">
    <property type="entry name" value="HTH_TETR_2"/>
    <property type="match status" value="1"/>
</dbReference>
<dbReference type="GO" id="GO:0000976">
    <property type="term" value="F:transcription cis-regulatory region binding"/>
    <property type="evidence" value="ECO:0007669"/>
    <property type="project" value="TreeGrafter"/>
</dbReference>
<evidence type="ECO:0000313" key="7">
    <source>
        <dbReference type="EMBL" id="QKG27487.1"/>
    </source>
</evidence>
<dbReference type="Pfam" id="PF00440">
    <property type="entry name" value="TetR_N"/>
    <property type="match status" value="1"/>
</dbReference>
<dbReference type="InterPro" id="IPR036271">
    <property type="entry name" value="Tet_transcr_reg_TetR-rel_C_sf"/>
</dbReference>
<evidence type="ECO:0000256" key="5">
    <source>
        <dbReference type="SAM" id="MobiDB-lite"/>
    </source>
</evidence>